<dbReference type="Pfam" id="PF03129">
    <property type="entry name" value="HGTP_anticodon"/>
    <property type="match status" value="1"/>
</dbReference>
<proteinExistence type="inferred from homology"/>
<gene>
    <name evidence="5" type="primary">hisS</name>
    <name evidence="8" type="ORF">A3G50_00825</name>
</gene>
<evidence type="ECO:0000313" key="9">
    <source>
        <dbReference type="Proteomes" id="UP000176633"/>
    </source>
</evidence>
<dbReference type="GO" id="GO:0005737">
    <property type="term" value="C:cytoplasm"/>
    <property type="evidence" value="ECO:0007669"/>
    <property type="project" value="UniProtKB-SubCell"/>
</dbReference>
<evidence type="ECO:0000256" key="1">
    <source>
        <dbReference type="ARBA" id="ARBA00008226"/>
    </source>
</evidence>
<dbReference type="InterPro" id="IPR015807">
    <property type="entry name" value="His-tRNA-ligase"/>
</dbReference>
<reference evidence="8 9" key="1">
    <citation type="journal article" date="2016" name="Nat. Commun.">
        <title>Thousands of microbial genomes shed light on interconnected biogeochemical processes in an aquifer system.</title>
        <authorList>
            <person name="Anantharaman K."/>
            <person name="Brown C.T."/>
            <person name="Hug L.A."/>
            <person name="Sharon I."/>
            <person name="Castelle C.J."/>
            <person name="Probst A.J."/>
            <person name="Thomas B.C."/>
            <person name="Singh A."/>
            <person name="Wilkins M.J."/>
            <person name="Karaoz U."/>
            <person name="Brodie E.L."/>
            <person name="Williams K.H."/>
            <person name="Hubbard S.S."/>
            <person name="Banfield J.F."/>
        </authorList>
    </citation>
    <scope>NUCLEOTIDE SEQUENCE [LARGE SCALE GENOMIC DNA]</scope>
</reference>
<dbReference type="InterPro" id="IPR036621">
    <property type="entry name" value="Anticodon-bd_dom_sf"/>
</dbReference>
<dbReference type="InterPro" id="IPR004516">
    <property type="entry name" value="HisRS/HisZ"/>
</dbReference>
<dbReference type="Gene3D" id="3.30.930.10">
    <property type="entry name" value="Bira Bifunctional Protein, Domain 2"/>
    <property type="match status" value="1"/>
</dbReference>
<dbReference type="GO" id="GO:0004821">
    <property type="term" value="F:histidine-tRNA ligase activity"/>
    <property type="evidence" value="ECO:0007669"/>
    <property type="project" value="UniProtKB-UniRule"/>
</dbReference>
<evidence type="ECO:0000256" key="4">
    <source>
        <dbReference type="ARBA" id="ARBA00047639"/>
    </source>
</evidence>
<dbReference type="Proteomes" id="UP000176633">
    <property type="component" value="Unassembled WGS sequence"/>
</dbReference>
<comment type="subcellular location">
    <subcellularLocation>
        <location evidence="5">Cytoplasm</location>
    </subcellularLocation>
</comment>
<keyword evidence="2 5" id="KW-0547">Nucleotide-binding</keyword>
<dbReference type="AlphaFoldDB" id="A0A1F6C3D0"/>
<feature type="binding site" evidence="6">
    <location>
        <position position="134"/>
    </location>
    <ligand>
        <name>L-histidine</name>
        <dbReference type="ChEBI" id="CHEBI:57595"/>
    </ligand>
</feature>
<dbReference type="Pfam" id="PF13393">
    <property type="entry name" value="tRNA-synt_His"/>
    <property type="match status" value="1"/>
</dbReference>
<name>A0A1F6C3D0_9BACT</name>
<dbReference type="PANTHER" id="PTHR43707:SF1">
    <property type="entry name" value="HISTIDINE--TRNA LIGASE, MITOCHONDRIAL-RELATED"/>
    <property type="match status" value="1"/>
</dbReference>
<comment type="subunit">
    <text evidence="5">Homodimer.</text>
</comment>
<protein>
    <recommendedName>
        <fullName evidence="5">Histidine--tRNA ligase</fullName>
        <ecNumber evidence="5">6.1.1.21</ecNumber>
    </recommendedName>
    <alternativeName>
        <fullName evidence="5">Histidyl-tRNA synthetase</fullName>
        <shortName evidence="5">HisRS</shortName>
    </alternativeName>
</protein>
<organism evidence="8 9">
    <name type="scientific">Candidatus Jorgensenbacteria bacterium RIFCSPLOWO2_12_FULL_42_11</name>
    <dbReference type="NCBI Taxonomy" id="1798473"/>
    <lineage>
        <taxon>Bacteria</taxon>
        <taxon>Candidatus Joergenseniibacteriota</taxon>
    </lineage>
</organism>
<accession>A0A1F6C3D0</accession>
<dbReference type="SUPFAM" id="SSF52954">
    <property type="entry name" value="Class II aaRS ABD-related"/>
    <property type="match status" value="1"/>
</dbReference>
<dbReference type="HAMAP" id="MF_00127">
    <property type="entry name" value="His_tRNA_synth"/>
    <property type="match status" value="1"/>
</dbReference>
<evidence type="ECO:0000256" key="5">
    <source>
        <dbReference type="HAMAP-Rule" id="MF_00127"/>
    </source>
</evidence>
<sequence length="426" mass="48869">MKPSKKSKLTFQAPKGMSDILPKDQIWWERILEVGREVSSLYDFSLIETPLLESAGLFEASLGESSDVVEKQMFVFESKGGQRLALRPEATVSICRAYLEHHLGYYAHPLKVFYYGPMFRYEQPQAGRWRQFHQWGFEILADNHSVYDAQIILAIHRFFNLLKIKDINFRINTIGCRVCRPNYRKKLLEYYRPLKKELCEDCQRRLENNPFRLLDCKNENCRALRSSAPVILNHLCQNCNNHLQEVLGFIEDNNLPYVSDPYLVRGLDYYNRTVFEMEVPELKTTLAAGGRYDYLMEVIGGQNLSGVGGAIGIERIIEVMKQQEINPDVKTRPRAFFIAVGNQAEKSGLVSVENMRRAGIVVSESLGKKSLKAQLKAANKKKASLVLILGQKEVFEETIIIRDMASGVQETVLLSKLIEEVKKRLH</sequence>
<dbReference type="InterPro" id="IPR041715">
    <property type="entry name" value="HisRS-like_core"/>
</dbReference>
<comment type="caution">
    <text evidence="8">The sequence shown here is derived from an EMBL/GenBank/DDBJ whole genome shotgun (WGS) entry which is preliminary data.</text>
</comment>
<dbReference type="SUPFAM" id="SSF55681">
    <property type="entry name" value="Class II aaRS and biotin synthetases"/>
    <property type="match status" value="1"/>
</dbReference>
<feature type="binding site" evidence="6">
    <location>
        <begin position="269"/>
        <end position="270"/>
    </location>
    <ligand>
        <name>L-histidine</name>
        <dbReference type="ChEBI" id="CHEBI:57595"/>
    </ligand>
</feature>
<dbReference type="EMBL" id="MFKM01000007">
    <property type="protein sequence ID" value="OGG43695.1"/>
    <property type="molecule type" value="Genomic_DNA"/>
</dbReference>
<keyword evidence="5" id="KW-0648">Protein biosynthesis</keyword>
<dbReference type="CDD" id="cd00773">
    <property type="entry name" value="HisRS-like_core"/>
    <property type="match status" value="1"/>
</dbReference>
<evidence type="ECO:0000256" key="6">
    <source>
        <dbReference type="PIRSR" id="PIRSR001549-1"/>
    </source>
</evidence>
<comment type="similarity">
    <text evidence="1 5">Belongs to the class-II aminoacyl-tRNA synthetase family.</text>
</comment>
<keyword evidence="3 5" id="KW-0030">Aminoacyl-tRNA synthetase</keyword>
<dbReference type="InterPro" id="IPR004154">
    <property type="entry name" value="Anticodon-bd"/>
</dbReference>
<keyword evidence="5" id="KW-0067">ATP-binding</keyword>
<keyword evidence="5 8" id="KW-0436">Ligase</keyword>
<dbReference type="PANTHER" id="PTHR43707">
    <property type="entry name" value="HISTIDYL-TRNA SYNTHETASE"/>
    <property type="match status" value="1"/>
</dbReference>
<evidence type="ECO:0000313" key="8">
    <source>
        <dbReference type="EMBL" id="OGG43695.1"/>
    </source>
</evidence>
<dbReference type="PIRSF" id="PIRSF001549">
    <property type="entry name" value="His-tRNA_synth"/>
    <property type="match status" value="1"/>
</dbReference>
<feature type="domain" description="Aminoacyl-transfer RNA synthetases class-II family profile" evidence="7">
    <location>
        <begin position="29"/>
        <end position="333"/>
    </location>
</feature>
<dbReference type="InterPro" id="IPR045864">
    <property type="entry name" value="aa-tRNA-synth_II/BPL/LPL"/>
</dbReference>
<dbReference type="GO" id="GO:0006427">
    <property type="term" value="P:histidyl-tRNA aminoacylation"/>
    <property type="evidence" value="ECO:0007669"/>
    <property type="project" value="UniProtKB-UniRule"/>
</dbReference>
<keyword evidence="5" id="KW-0963">Cytoplasm</keyword>
<evidence type="ECO:0000256" key="2">
    <source>
        <dbReference type="ARBA" id="ARBA00022741"/>
    </source>
</evidence>
<dbReference type="Gene3D" id="3.40.50.800">
    <property type="entry name" value="Anticodon-binding domain"/>
    <property type="match status" value="1"/>
</dbReference>
<dbReference type="PROSITE" id="PS50862">
    <property type="entry name" value="AA_TRNA_LIGASE_II"/>
    <property type="match status" value="1"/>
</dbReference>
<feature type="binding site" evidence="6">
    <location>
        <position position="120"/>
    </location>
    <ligand>
        <name>L-histidine</name>
        <dbReference type="ChEBI" id="CHEBI:57595"/>
    </ligand>
</feature>
<comment type="catalytic activity">
    <reaction evidence="4 5">
        <text>tRNA(His) + L-histidine + ATP = L-histidyl-tRNA(His) + AMP + diphosphate + H(+)</text>
        <dbReference type="Rhea" id="RHEA:17313"/>
        <dbReference type="Rhea" id="RHEA-COMP:9665"/>
        <dbReference type="Rhea" id="RHEA-COMP:9689"/>
        <dbReference type="ChEBI" id="CHEBI:15378"/>
        <dbReference type="ChEBI" id="CHEBI:30616"/>
        <dbReference type="ChEBI" id="CHEBI:33019"/>
        <dbReference type="ChEBI" id="CHEBI:57595"/>
        <dbReference type="ChEBI" id="CHEBI:78442"/>
        <dbReference type="ChEBI" id="CHEBI:78527"/>
        <dbReference type="ChEBI" id="CHEBI:456215"/>
        <dbReference type="EC" id="6.1.1.21"/>
    </reaction>
</comment>
<dbReference type="STRING" id="1798473.A3G50_00825"/>
<dbReference type="NCBIfam" id="TIGR00442">
    <property type="entry name" value="hisS"/>
    <property type="match status" value="1"/>
</dbReference>
<feature type="binding site" evidence="6">
    <location>
        <begin position="89"/>
        <end position="91"/>
    </location>
    <ligand>
        <name>L-histidine</name>
        <dbReference type="ChEBI" id="CHEBI:57595"/>
    </ligand>
</feature>
<feature type="binding site" evidence="6">
    <location>
        <position position="138"/>
    </location>
    <ligand>
        <name>L-histidine</name>
        <dbReference type="ChEBI" id="CHEBI:57595"/>
    </ligand>
</feature>
<dbReference type="GO" id="GO:0005524">
    <property type="term" value="F:ATP binding"/>
    <property type="evidence" value="ECO:0007669"/>
    <property type="project" value="UniProtKB-UniRule"/>
</dbReference>
<feature type="binding site" evidence="6">
    <location>
        <position position="265"/>
    </location>
    <ligand>
        <name>L-histidine</name>
        <dbReference type="ChEBI" id="CHEBI:57595"/>
    </ligand>
</feature>
<evidence type="ECO:0000256" key="3">
    <source>
        <dbReference type="ARBA" id="ARBA00023146"/>
    </source>
</evidence>
<dbReference type="InterPro" id="IPR006195">
    <property type="entry name" value="aa-tRNA-synth_II"/>
</dbReference>
<evidence type="ECO:0000259" key="7">
    <source>
        <dbReference type="PROSITE" id="PS50862"/>
    </source>
</evidence>
<dbReference type="EC" id="6.1.1.21" evidence="5"/>